<proteinExistence type="predicted"/>
<reference evidence="1" key="3">
    <citation type="submission" date="2023-05" db="EMBL/GenBank/DDBJ databases">
        <authorList>
            <person name="Smith C.H."/>
        </authorList>
    </citation>
    <scope>NUCLEOTIDE SEQUENCE</scope>
    <source>
        <strain evidence="1">CHS0354</strain>
        <tissue evidence="1">Mantle</tissue>
    </source>
</reference>
<reference evidence="1" key="1">
    <citation type="journal article" date="2021" name="Genome Biol. Evol.">
        <title>A High-Quality Reference Genome for a Parasitic Bivalve with Doubly Uniparental Inheritance (Bivalvia: Unionida).</title>
        <authorList>
            <person name="Smith C.H."/>
        </authorList>
    </citation>
    <scope>NUCLEOTIDE SEQUENCE</scope>
    <source>
        <strain evidence="1">CHS0354</strain>
    </source>
</reference>
<reference evidence="1" key="2">
    <citation type="journal article" date="2021" name="Genome Biol. Evol.">
        <title>Developing a high-quality reference genome for a parasitic bivalve with doubly uniparental inheritance (Bivalvia: Unionida).</title>
        <authorList>
            <person name="Smith C.H."/>
        </authorList>
    </citation>
    <scope>NUCLEOTIDE SEQUENCE</scope>
    <source>
        <strain evidence="1">CHS0354</strain>
        <tissue evidence="1">Mantle</tissue>
    </source>
</reference>
<accession>A0AAE0VTM2</accession>
<evidence type="ECO:0000313" key="1">
    <source>
        <dbReference type="EMBL" id="KAK3590188.1"/>
    </source>
</evidence>
<comment type="caution">
    <text evidence="1">The sequence shown here is derived from an EMBL/GenBank/DDBJ whole genome shotgun (WGS) entry which is preliminary data.</text>
</comment>
<gene>
    <name evidence="1" type="ORF">CHS0354_041244</name>
</gene>
<keyword evidence="2" id="KW-1185">Reference proteome</keyword>
<evidence type="ECO:0000313" key="2">
    <source>
        <dbReference type="Proteomes" id="UP001195483"/>
    </source>
</evidence>
<sequence length="171" mass="19398">MPYFSLLLADGPISYIDRKVRDHVTERSRLHPNHIDDRPTLEDINNNLIDLSLVCYKDGINGTVYNYIVTASDNFGPPTVCGKGSRLSVITGTLLSMDCQRYGKRARHGVITITMKALRRSINGQPAEYLLYDREARRERRNTDGNGPTTNIHFCQMFDALCDYGNTWIPS</sequence>
<dbReference type="EMBL" id="JAEAOA010002345">
    <property type="protein sequence ID" value="KAK3590188.1"/>
    <property type="molecule type" value="Genomic_DNA"/>
</dbReference>
<organism evidence="1 2">
    <name type="scientific">Potamilus streckersoni</name>
    <dbReference type="NCBI Taxonomy" id="2493646"/>
    <lineage>
        <taxon>Eukaryota</taxon>
        <taxon>Metazoa</taxon>
        <taxon>Spiralia</taxon>
        <taxon>Lophotrochozoa</taxon>
        <taxon>Mollusca</taxon>
        <taxon>Bivalvia</taxon>
        <taxon>Autobranchia</taxon>
        <taxon>Heteroconchia</taxon>
        <taxon>Palaeoheterodonta</taxon>
        <taxon>Unionida</taxon>
        <taxon>Unionoidea</taxon>
        <taxon>Unionidae</taxon>
        <taxon>Ambleminae</taxon>
        <taxon>Lampsilini</taxon>
        <taxon>Potamilus</taxon>
    </lineage>
</organism>
<protein>
    <submittedName>
        <fullName evidence="1">Uncharacterized protein</fullName>
    </submittedName>
</protein>
<dbReference type="AlphaFoldDB" id="A0AAE0VTM2"/>
<dbReference type="Proteomes" id="UP001195483">
    <property type="component" value="Unassembled WGS sequence"/>
</dbReference>
<name>A0AAE0VTM2_9BIVA</name>